<evidence type="ECO:0000256" key="1">
    <source>
        <dbReference type="ARBA" id="ARBA00022737"/>
    </source>
</evidence>
<evidence type="ECO:0000313" key="3">
    <source>
        <dbReference type="Proteomes" id="UP001177140"/>
    </source>
</evidence>
<evidence type="ECO:0008006" key="4">
    <source>
        <dbReference type="Google" id="ProtNLM"/>
    </source>
</evidence>
<dbReference type="GO" id="GO:0099402">
    <property type="term" value="P:plant organ development"/>
    <property type="evidence" value="ECO:0007669"/>
    <property type="project" value="UniProtKB-ARBA"/>
</dbReference>
<keyword evidence="1" id="KW-0677">Repeat</keyword>
<gene>
    <name evidence="2" type="ORF">MKW94_011942</name>
</gene>
<name>A0AA41S2H3_PAPNU</name>
<dbReference type="AlphaFoldDB" id="A0AA41S2H3"/>
<accession>A0AA41S2H3</accession>
<protein>
    <recommendedName>
        <fullName evidence="4">Pentatricopeptide repeat-containing protein</fullName>
    </recommendedName>
</protein>
<keyword evidence="3" id="KW-1185">Reference proteome</keyword>
<comment type="caution">
    <text evidence="2">The sequence shown here is derived from an EMBL/GenBank/DDBJ whole genome shotgun (WGS) entry which is preliminary data.</text>
</comment>
<dbReference type="FunFam" id="1.25.40.10:FF:000158">
    <property type="entry name" value="pentatricopeptide repeat-containing protein At2g33680"/>
    <property type="match status" value="1"/>
</dbReference>
<dbReference type="GO" id="GO:0009451">
    <property type="term" value="P:RNA modification"/>
    <property type="evidence" value="ECO:0007669"/>
    <property type="project" value="InterPro"/>
</dbReference>
<dbReference type="GO" id="GO:0003723">
    <property type="term" value="F:RNA binding"/>
    <property type="evidence" value="ECO:0007669"/>
    <property type="project" value="InterPro"/>
</dbReference>
<dbReference type="InterPro" id="IPR046960">
    <property type="entry name" value="PPR_At4g14850-like_plant"/>
</dbReference>
<reference evidence="2" key="1">
    <citation type="submission" date="2022-03" db="EMBL/GenBank/DDBJ databases">
        <title>A functionally conserved STORR gene fusion in Papaver species that diverged 16.8 million years ago.</title>
        <authorList>
            <person name="Catania T."/>
        </authorList>
    </citation>
    <scope>NUCLEOTIDE SEQUENCE</scope>
    <source>
        <strain evidence="2">S-191538</strain>
    </source>
</reference>
<dbReference type="InterPro" id="IPR002885">
    <property type="entry name" value="PPR_rpt"/>
</dbReference>
<proteinExistence type="predicted"/>
<dbReference type="Proteomes" id="UP001177140">
    <property type="component" value="Unassembled WGS sequence"/>
</dbReference>
<dbReference type="InterPro" id="IPR046848">
    <property type="entry name" value="E_motif"/>
</dbReference>
<dbReference type="Gene3D" id="1.25.40.10">
    <property type="entry name" value="Tetratricopeptide repeat domain"/>
    <property type="match status" value="1"/>
</dbReference>
<evidence type="ECO:0000313" key="2">
    <source>
        <dbReference type="EMBL" id="MCL7026153.1"/>
    </source>
</evidence>
<dbReference type="PANTHER" id="PTHR47926">
    <property type="entry name" value="PENTATRICOPEPTIDE REPEAT-CONTAINING PROTEIN"/>
    <property type="match status" value="1"/>
</dbReference>
<organism evidence="2 3">
    <name type="scientific">Papaver nudicaule</name>
    <name type="common">Iceland poppy</name>
    <dbReference type="NCBI Taxonomy" id="74823"/>
    <lineage>
        <taxon>Eukaryota</taxon>
        <taxon>Viridiplantae</taxon>
        <taxon>Streptophyta</taxon>
        <taxon>Embryophyta</taxon>
        <taxon>Tracheophyta</taxon>
        <taxon>Spermatophyta</taxon>
        <taxon>Magnoliopsida</taxon>
        <taxon>Ranunculales</taxon>
        <taxon>Papaveraceae</taxon>
        <taxon>Papaveroideae</taxon>
        <taxon>Papaver</taxon>
    </lineage>
</organism>
<dbReference type="Pfam" id="PF01535">
    <property type="entry name" value="PPR"/>
    <property type="match status" value="1"/>
</dbReference>
<dbReference type="Pfam" id="PF20431">
    <property type="entry name" value="E_motif"/>
    <property type="match status" value="1"/>
</dbReference>
<dbReference type="EMBL" id="JAJJMA010053293">
    <property type="protein sequence ID" value="MCL7026153.1"/>
    <property type="molecule type" value="Genomic_DNA"/>
</dbReference>
<sequence length="201" mass="22911">MRKRGFIPDEVTVLSILQACSYSGLFEVGIHLFRNMESKFKIKPAIEHYSCMVDLLGRSGSSSKAMEFIKESAFSESPLLWRTLINTSNQQGDVNISTLASKYLLDLVPDDAGSYILISNMYTRGGMFSDAAKVRTLMNNRRMKKDAGCSWVEIENKVHRFFASGKDHQESMEIYKKLDELSCLMKEKSHPDIAYLQTWDI</sequence>
<dbReference type="InterPro" id="IPR011990">
    <property type="entry name" value="TPR-like_helical_dom_sf"/>
</dbReference>